<name>A0AAD8EVJ9_BIOPF</name>
<dbReference type="AlphaFoldDB" id="A0AAD8EVJ9"/>
<sequence length="97" mass="10748">MTWSYPGSSWQRHSPYIVLLQQLLLLVEANRLVSIRNGIQEGRRRLTKGVGLPTCPPALTHRAALEVVSNGQQSSQSTVAPLKCLSKLYTSSKLTYP</sequence>
<protein>
    <submittedName>
        <fullName evidence="2">Uncharacterized protein</fullName>
    </submittedName>
</protein>
<evidence type="ECO:0000256" key="1">
    <source>
        <dbReference type="SAM" id="SignalP"/>
    </source>
</evidence>
<keyword evidence="3" id="KW-1185">Reference proteome</keyword>
<reference evidence="2" key="2">
    <citation type="submission" date="2023-04" db="EMBL/GenBank/DDBJ databases">
        <authorList>
            <person name="Bu L."/>
            <person name="Lu L."/>
            <person name="Laidemitt M.R."/>
            <person name="Zhang S.M."/>
            <person name="Mutuku M."/>
            <person name="Mkoji G."/>
            <person name="Steinauer M."/>
            <person name="Loker E.S."/>
        </authorList>
    </citation>
    <scope>NUCLEOTIDE SEQUENCE</scope>
    <source>
        <strain evidence="2">KasaAsao</strain>
        <tissue evidence="2">Whole Snail</tissue>
    </source>
</reference>
<organism evidence="2 3">
    <name type="scientific">Biomphalaria pfeifferi</name>
    <name type="common">Bloodfluke planorb</name>
    <name type="synonym">Freshwater snail</name>
    <dbReference type="NCBI Taxonomy" id="112525"/>
    <lineage>
        <taxon>Eukaryota</taxon>
        <taxon>Metazoa</taxon>
        <taxon>Spiralia</taxon>
        <taxon>Lophotrochozoa</taxon>
        <taxon>Mollusca</taxon>
        <taxon>Gastropoda</taxon>
        <taxon>Heterobranchia</taxon>
        <taxon>Euthyneura</taxon>
        <taxon>Panpulmonata</taxon>
        <taxon>Hygrophila</taxon>
        <taxon>Lymnaeoidea</taxon>
        <taxon>Planorbidae</taxon>
        <taxon>Biomphalaria</taxon>
    </lineage>
</organism>
<evidence type="ECO:0000313" key="3">
    <source>
        <dbReference type="Proteomes" id="UP001233172"/>
    </source>
</evidence>
<dbReference type="EMBL" id="JASAOG010000304">
    <property type="protein sequence ID" value="KAK0040791.1"/>
    <property type="molecule type" value="Genomic_DNA"/>
</dbReference>
<feature type="chain" id="PRO_5042103117" evidence="1">
    <location>
        <begin position="30"/>
        <end position="97"/>
    </location>
</feature>
<dbReference type="Proteomes" id="UP001233172">
    <property type="component" value="Unassembled WGS sequence"/>
</dbReference>
<comment type="caution">
    <text evidence="2">The sequence shown here is derived from an EMBL/GenBank/DDBJ whole genome shotgun (WGS) entry which is preliminary data.</text>
</comment>
<reference evidence="2" key="1">
    <citation type="journal article" date="2023" name="PLoS Negl. Trop. Dis.">
        <title>A genome sequence for Biomphalaria pfeifferi, the major vector snail for the human-infecting parasite Schistosoma mansoni.</title>
        <authorList>
            <person name="Bu L."/>
            <person name="Lu L."/>
            <person name="Laidemitt M.R."/>
            <person name="Zhang S.M."/>
            <person name="Mutuku M."/>
            <person name="Mkoji G."/>
            <person name="Steinauer M."/>
            <person name="Loker E.S."/>
        </authorList>
    </citation>
    <scope>NUCLEOTIDE SEQUENCE</scope>
    <source>
        <strain evidence="2">KasaAsao</strain>
    </source>
</reference>
<feature type="signal peptide" evidence="1">
    <location>
        <begin position="1"/>
        <end position="29"/>
    </location>
</feature>
<proteinExistence type="predicted"/>
<evidence type="ECO:0000313" key="2">
    <source>
        <dbReference type="EMBL" id="KAK0040791.1"/>
    </source>
</evidence>
<accession>A0AAD8EVJ9</accession>
<gene>
    <name evidence="2" type="ORF">Bpfe_029768</name>
</gene>
<keyword evidence="1" id="KW-0732">Signal</keyword>